<evidence type="ECO:0000256" key="1">
    <source>
        <dbReference type="ARBA" id="ARBA00022723"/>
    </source>
</evidence>
<evidence type="ECO:0000256" key="3">
    <source>
        <dbReference type="ARBA" id="ARBA00022833"/>
    </source>
</evidence>
<evidence type="ECO:0000256" key="4">
    <source>
        <dbReference type="PROSITE-ProRule" id="PRU00134"/>
    </source>
</evidence>
<dbReference type="OrthoDB" id="519824at2759"/>
<evidence type="ECO:0000256" key="2">
    <source>
        <dbReference type="ARBA" id="ARBA00022771"/>
    </source>
</evidence>
<feature type="compositionally biased region" description="Low complexity" evidence="5">
    <location>
        <begin position="12"/>
        <end position="36"/>
    </location>
</feature>
<protein>
    <submittedName>
        <fullName evidence="7">MYND finger</fullName>
    </submittedName>
</protein>
<feature type="domain" description="MYND-type" evidence="6">
    <location>
        <begin position="445"/>
        <end position="484"/>
    </location>
</feature>
<accession>A0A2P6TLC4</accession>
<dbReference type="AlphaFoldDB" id="A0A2P6TLC4"/>
<organism evidence="7 8">
    <name type="scientific">Chlorella sorokiniana</name>
    <name type="common">Freshwater green alga</name>
    <dbReference type="NCBI Taxonomy" id="3076"/>
    <lineage>
        <taxon>Eukaryota</taxon>
        <taxon>Viridiplantae</taxon>
        <taxon>Chlorophyta</taxon>
        <taxon>core chlorophytes</taxon>
        <taxon>Trebouxiophyceae</taxon>
        <taxon>Chlorellales</taxon>
        <taxon>Chlorellaceae</taxon>
        <taxon>Chlorella clade</taxon>
        <taxon>Chlorella</taxon>
    </lineage>
</organism>
<keyword evidence="1" id="KW-0479">Metal-binding</keyword>
<proteinExistence type="predicted"/>
<name>A0A2P6TLC4_CHLSO</name>
<gene>
    <name evidence="7" type="ORF">C2E21_6380</name>
</gene>
<dbReference type="PROSITE" id="PS50865">
    <property type="entry name" value="ZF_MYND_2"/>
    <property type="match status" value="1"/>
</dbReference>
<reference evidence="7 8" key="1">
    <citation type="journal article" date="2018" name="Plant J.">
        <title>Genome sequences of Chlorella sorokiniana UTEX 1602 and Micractinium conductrix SAG 241.80: implications to maltose excretion by a green alga.</title>
        <authorList>
            <person name="Arriola M.B."/>
            <person name="Velmurugan N."/>
            <person name="Zhang Y."/>
            <person name="Plunkett M.H."/>
            <person name="Hondzo H."/>
            <person name="Barney B.M."/>
        </authorList>
    </citation>
    <scope>NUCLEOTIDE SEQUENCE [LARGE SCALE GENOMIC DNA]</scope>
    <source>
        <strain evidence="8">UTEX 1602</strain>
    </source>
</reference>
<sequence length="493" mass="51759">MSPKPRGSSRNAPASPDGDAATATAAAAPTAGSPAAAEPPPAPQPETFADEKLQWALAVPPEQRQPSMQLVINNCQCTTEATRLLSAAPLAQLGGPAKLRALLLLLKAYWSLGGQSPLVPGICLQSKQAVGRMSELARQNLKDLLWEEPLGIHPELQPLYFVAASAAYLVHQADVRTTYCSSVAISNSSSAAVARSTSCGRVAGVRQEVASLKLGKLAGIVNSLLHNMKDDSYCGLLQQQLDGMGGGLLTARGLQRMMHETLCLVHTWAATPDGAYCGGQVDQQHVAAGRAAFAAVLELSNSGACAAGTLVAFSNLLRRTGAAAESVAVLRRALAAARAAGDALQELNAAAALAAAISSEDGWRYGEVAALVQAMQRCLQDCKPWLPGPPWRAYEQKVRYAEKVLALVRGHYPNTYASRLLPGCQSTPTPNTFVPSKAAKKIGVCSGCGSKSSELKFCARCQEAKYCSRACQAAHWKAGHKAECVPRAGQRAS</sequence>
<dbReference type="GO" id="GO:0008270">
    <property type="term" value="F:zinc ion binding"/>
    <property type="evidence" value="ECO:0007669"/>
    <property type="project" value="UniProtKB-KW"/>
</dbReference>
<dbReference type="Proteomes" id="UP000239899">
    <property type="component" value="Unassembled WGS sequence"/>
</dbReference>
<evidence type="ECO:0000313" key="7">
    <source>
        <dbReference type="EMBL" id="PRW45100.1"/>
    </source>
</evidence>
<keyword evidence="2 4" id="KW-0863">Zinc-finger</keyword>
<dbReference type="SUPFAM" id="SSF144232">
    <property type="entry name" value="HIT/MYND zinc finger-like"/>
    <property type="match status" value="1"/>
</dbReference>
<comment type="caution">
    <text evidence="7">The sequence shown here is derived from an EMBL/GenBank/DDBJ whole genome shotgun (WGS) entry which is preliminary data.</text>
</comment>
<dbReference type="STRING" id="3076.A0A2P6TLC4"/>
<feature type="region of interest" description="Disordered" evidence="5">
    <location>
        <begin position="1"/>
        <end position="47"/>
    </location>
</feature>
<evidence type="ECO:0000259" key="6">
    <source>
        <dbReference type="PROSITE" id="PS50865"/>
    </source>
</evidence>
<keyword evidence="3" id="KW-0862">Zinc</keyword>
<dbReference type="Pfam" id="PF01753">
    <property type="entry name" value="zf-MYND"/>
    <property type="match status" value="1"/>
</dbReference>
<dbReference type="EMBL" id="LHPG02000012">
    <property type="protein sequence ID" value="PRW45100.1"/>
    <property type="molecule type" value="Genomic_DNA"/>
</dbReference>
<evidence type="ECO:0000313" key="8">
    <source>
        <dbReference type="Proteomes" id="UP000239899"/>
    </source>
</evidence>
<evidence type="ECO:0000256" key="5">
    <source>
        <dbReference type="SAM" id="MobiDB-lite"/>
    </source>
</evidence>
<dbReference type="PROSITE" id="PS01360">
    <property type="entry name" value="ZF_MYND_1"/>
    <property type="match status" value="1"/>
</dbReference>
<dbReference type="Gene3D" id="6.10.140.2220">
    <property type="match status" value="1"/>
</dbReference>
<keyword evidence="8" id="KW-1185">Reference proteome</keyword>
<dbReference type="InterPro" id="IPR002893">
    <property type="entry name" value="Znf_MYND"/>
</dbReference>